<accession>A0A1L9NS52</accession>
<feature type="transmembrane region" description="Helical" evidence="1">
    <location>
        <begin position="34"/>
        <end position="54"/>
    </location>
</feature>
<sequence>MNAQTPAGWDGILDEGETILWQGRPVAGLSFQNIDIMSTLMGLFFMGFSLFWMSMAMNIAGGFGRSDFGGFLPYIFPLFGLPFFFIGFYNAIGHILWDSYLRSKTHYTLTSKRAFIATAHPTKGKLLVDHMIDEDTHLTLRIGPPDSVFFKNAKYGFKRIEDGRKVHKLMRQIQENSQ</sequence>
<feature type="transmembrane region" description="Helical" evidence="1">
    <location>
        <begin position="74"/>
        <end position="97"/>
    </location>
</feature>
<evidence type="ECO:0000256" key="1">
    <source>
        <dbReference type="SAM" id="Phobius"/>
    </source>
</evidence>
<proteinExistence type="predicted"/>
<protein>
    <submittedName>
        <fullName evidence="2">Uncharacterized protein</fullName>
    </submittedName>
</protein>
<comment type="caution">
    <text evidence="2">The sequence shown here is derived from an EMBL/GenBank/DDBJ whole genome shotgun (WGS) entry which is preliminary data.</text>
</comment>
<name>A0A1L9NS52_9RHOB</name>
<reference evidence="2 3" key="1">
    <citation type="submission" date="2016-10" db="EMBL/GenBank/DDBJ databases">
        <title>Genome sequence of Planktotalea frisia SH6-1.</title>
        <authorList>
            <person name="Poehlein A."/>
            <person name="Bakenhus I."/>
            <person name="Voget S."/>
            <person name="Brinkhoff T."/>
            <person name="Simon M."/>
        </authorList>
    </citation>
    <scope>NUCLEOTIDE SEQUENCE [LARGE SCALE GENOMIC DNA]</scope>
    <source>
        <strain evidence="2 3">SH6-1</strain>
    </source>
</reference>
<dbReference type="RefSeq" id="WP_072632139.1">
    <property type="nucleotide sequence ID" value="NZ_JABBAN010000138.1"/>
</dbReference>
<evidence type="ECO:0000313" key="3">
    <source>
        <dbReference type="Proteomes" id="UP000184514"/>
    </source>
</evidence>
<organism evidence="2 3">
    <name type="scientific">Planktotalea frisia</name>
    <dbReference type="NCBI Taxonomy" id="696762"/>
    <lineage>
        <taxon>Bacteria</taxon>
        <taxon>Pseudomonadati</taxon>
        <taxon>Pseudomonadota</taxon>
        <taxon>Alphaproteobacteria</taxon>
        <taxon>Rhodobacterales</taxon>
        <taxon>Paracoccaceae</taxon>
        <taxon>Planktotalea</taxon>
    </lineage>
</organism>
<evidence type="ECO:0000313" key="2">
    <source>
        <dbReference type="EMBL" id="OJI92146.1"/>
    </source>
</evidence>
<keyword evidence="1" id="KW-0472">Membrane</keyword>
<gene>
    <name evidence="2" type="ORF">PFRI_36510</name>
</gene>
<dbReference type="Proteomes" id="UP000184514">
    <property type="component" value="Unassembled WGS sequence"/>
</dbReference>
<dbReference type="OrthoDB" id="199424at2"/>
<dbReference type="EMBL" id="MLCB01000200">
    <property type="protein sequence ID" value="OJI92146.1"/>
    <property type="molecule type" value="Genomic_DNA"/>
</dbReference>
<keyword evidence="1" id="KW-1133">Transmembrane helix</keyword>
<keyword evidence="1" id="KW-0812">Transmembrane</keyword>
<keyword evidence="3" id="KW-1185">Reference proteome</keyword>
<dbReference type="AlphaFoldDB" id="A0A1L9NS52"/>
<dbReference type="STRING" id="696762.PFRI_36510"/>